<evidence type="ECO:0000259" key="5">
    <source>
        <dbReference type="PROSITE" id="PS01124"/>
    </source>
</evidence>
<dbReference type="Proteomes" id="UP001589619">
    <property type="component" value="Unassembled WGS sequence"/>
</dbReference>
<dbReference type="Pfam" id="PF12833">
    <property type="entry name" value="HTH_18"/>
    <property type="match status" value="1"/>
</dbReference>
<accession>A0ABV5W1G8</accession>
<dbReference type="EMBL" id="JBHMAG010000014">
    <property type="protein sequence ID" value="MFB9754086.1"/>
    <property type="molecule type" value="Genomic_DNA"/>
</dbReference>
<dbReference type="PROSITE" id="PS01124">
    <property type="entry name" value="HTH_ARAC_FAMILY_2"/>
    <property type="match status" value="1"/>
</dbReference>
<keyword evidence="4" id="KW-0812">Transmembrane</keyword>
<evidence type="ECO:0000256" key="4">
    <source>
        <dbReference type="SAM" id="Phobius"/>
    </source>
</evidence>
<feature type="domain" description="HTH araC/xylS-type" evidence="5">
    <location>
        <begin position="653"/>
        <end position="751"/>
    </location>
</feature>
<keyword evidence="4" id="KW-0472">Membrane</keyword>
<organism evidence="6 7">
    <name type="scientific">Paenibacillus hodogayensis</name>
    <dbReference type="NCBI Taxonomy" id="279208"/>
    <lineage>
        <taxon>Bacteria</taxon>
        <taxon>Bacillati</taxon>
        <taxon>Bacillota</taxon>
        <taxon>Bacilli</taxon>
        <taxon>Bacillales</taxon>
        <taxon>Paenibacillaceae</taxon>
        <taxon>Paenibacillus</taxon>
    </lineage>
</organism>
<comment type="caution">
    <text evidence="6">The sequence shown here is derived from an EMBL/GenBank/DDBJ whole genome shotgun (WGS) entry which is preliminary data.</text>
</comment>
<dbReference type="PANTHER" id="PTHR43280:SF28">
    <property type="entry name" value="HTH-TYPE TRANSCRIPTIONAL ACTIVATOR RHAS"/>
    <property type="match status" value="1"/>
</dbReference>
<dbReference type="RefSeq" id="WP_344914383.1">
    <property type="nucleotide sequence ID" value="NZ_BAAAYO010000013.1"/>
</dbReference>
<keyword evidence="2" id="KW-0238">DNA-binding</keyword>
<keyword evidence="3" id="KW-0804">Transcription</keyword>
<evidence type="ECO:0000256" key="3">
    <source>
        <dbReference type="ARBA" id="ARBA00023163"/>
    </source>
</evidence>
<keyword evidence="7" id="KW-1185">Reference proteome</keyword>
<dbReference type="PROSITE" id="PS00041">
    <property type="entry name" value="HTH_ARAC_FAMILY_1"/>
    <property type="match status" value="1"/>
</dbReference>
<evidence type="ECO:0000256" key="2">
    <source>
        <dbReference type="ARBA" id="ARBA00023125"/>
    </source>
</evidence>
<keyword evidence="4" id="KW-1133">Transmembrane helix</keyword>
<keyword evidence="1" id="KW-0805">Transcription regulation</keyword>
<evidence type="ECO:0000313" key="7">
    <source>
        <dbReference type="Proteomes" id="UP001589619"/>
    </source>
</evidence>
<dbReference type="InterPro" id="IPR020449">
    <property type="entry name" value="Tscrpt_reg_AraC-type_HTH"/>
</dbReference>
<dbReference type="InterPro" id="IPR009057">
    <property type="entry name" value="Homeodomain-like_sf"/>
</dbReference>
<name>A0ABV5W1G8_9BACL</name>
<proteinExistence type="predicted"/>
<protein>
    <submittedName>
        <fullName evidence="6">Helix-turn-helix domain-containing protein</fullName>
    </submittedName>
</protein>
<dbReference type="Gene3D" id="6.10.340.10">
    <property type="match status" value="1"/>
</dbReference>
<gene>
    <name evidence="6" type="ORF">ACFFNY_21165</name>
</gene>
<dbReference type="InterPro" id="IPR018062">
    <property type="entry name" value="HTH_AraC-typ_CS"/>
</dbReference>
<dbReference type="InterPro" id="IPR018060">
    <property type="entry name" value="HTH_AraC"/>
</dbReference>
<feature type="transmembrane region" description="Helical" evidence="4">
    <location>
        <begin position="12"/>
        <end position="38"/>
    </location>
</feature>
<dbReference type="SUPFAM" id="SSF46689">
    <property type="entry name" value="Homeodomain-like"/>
    <property type="match status" value="2"/>
</dbReference>
<dbReference type="PRINTS" id="PR00032">
    <property type="entry name" value="HTHARAC"/>
</dbReference>
<evidence type="ECO:0000313" key="6">
    <source>
        <dbReference type="EMBL" id="MFB9754086.1"/>
    </source>
</evidence>
<sequence length="752" mass="86981">MNRVKASYNTSLFFALSASFIGIIALLMSFNLLTYMYFHQNARTELIRNTSLNLNATVTHYEKHFQQLKIYLMNYIFRSDTQTLAESRNRPVNYEMFRQVQSDLQSALNNPILYINNIIYYFRDKDLLIDKNGTRDPRTMFSKLYVSSTYQPAFWNEEMDKRQSFHIYAGEPFREQTAFGQTSLGNLMPVLAKKEYDNQFAFIALLDASSMYAEFHQPVENEWFSIFDPQGRLVFAAGDRSDESDSKFSELTGQGSMVLGDSLYLYKRAKESGYLYVDMIPIRHITEPIKRLNFIFVMIVIISLLLSLTLSFLVARRFQNPLRGLVQAIEELGSRPAPRQSRIKEFNVLFHKVQDLFQSHRHIHRDLDAKNSLLQHYAYISRLKMISADVANIRMAIDSDKPYRLILLHLVLNEQSQADIAIEPHRAYALIKEMIQLHFSANYPDSLTFQIEQDRILTVLFEQPERPLLADEVIEPLTARLLPETLYFYFTIGVSPMRKDASQFAETYDHVAELVNQRTLGEHIQVFTEMTPTPLPLIPTLAQEQELATNLNVGNDTICIPLVNRLMEQLEKANAPAQQVRALGRQIVEKAVKVIYAQNLSVAGYENPKKVYEQLNQCYTLEQYKQFFQQLLSAHAQSIRSKKTEAESDYMVTFVKDYIQSHLGGDLSLDLLAQKLNITSSYLSTYFKEKTGVNLSEYTHVLRMEKAMEMLQNTDLKIQDIAALVGYLTVAPFNRAFKRHTGATPTEYRRQR</sequence>
<feature type="transmembrane region" description="Helical" evidence="4">
    <location>
        <begin position="292"/>
        <end position="315"/>
    </location>
</feature>
<reference evidence="6 7" key="1">
    <citation type="submission" date="2024-09" db="EMBL/GenBank/DDBJ databases">
        <authorList>
            <person name="Sun Q."/>
            <person name="Mori K."/>
        </authorList>
    </citation>
    <scope>NUCLEOTIDE SEQUENCE [LARGE SCALE GENOMIC DNA]</scope>
    <source>
        <strain evidence="6 7">JCM 12520</strain>
    </source>
</reference>
<dbReference type="PANTHER" id="PTHR43280">
    <property type="entry name" value="ARAC-FAMILY TRANSCRIPTIONAL REGULATOR"/>
    <property type="match status" value="1"/>
</dbReference>
<dbReference type="Gene3D" id="1.10.10.60">
    <property type="entry name" value="Homeodomain-like"/>
    <property type="match status" value="2"/>
</dbReference>
<dbReference type="SMART" id="SM00342">
    <property type="entry name" value="HTH_ARAC"/>
    <property type="match status" value="1"/>
</dbReference>
<evidence type="ECO:0000256" key="1">
    <source>
        <dbReference type="ARBA" id="ARBA00023015"/>
    </source>
</evidence>